<gene>
    <name evidence="2" type="ORF">BO94DRAFT_610012</name>
</gene>
<evidence type="ECO:0000313" key="2">
    <source>
        <dbReference type="EMBL" id="PWY94595.1"/>
    </source>
</evidence>
<keyword evidence="3" id="KW-1185">Reference proteome</keyword>
<name>A0A317X8I6_9EURO</name>
<evidence type="ECO:0000256" key="1">
    <source>
        <dbReference type="SAM" id="MobiDB-lite"/>
    </source>
</evidence>
<dbReference type="EMBL" id="MSFK01000004">
    <property type="protein sequence ID" value="PWY94595.1"/>
    <property type="molecule type" value="Genomic_DNA"/>
</dbReference>
<organism evidence="2 3">
    <name type="scientific">Aspergillus sclerotioniger CBS 115572</name>
    <dbReference type="NCBI Taxonomy" id="1450535"/>
    <lineage>
        <taxon>Eukaryota</taxon>
        <taxon>Fungi</taxon>
        <taxon>Dikarya</taxon>
        <taxon>Ascomycota</taxon>
        <taxon>Pezizomycotina</taxon>
        <taxon>Eurotiomycetes</taxon>
        <taxon>Eurotiomycetidae</taxon>
        <taxon>Eurotiales</taxon>
        <taxon>Aspergillaceae</taxon>
        <taxon>Aspergillus</taxon>
        <taxon>Aspergillus subgen. Circumdati</taxon>
    </lineage>
</organism>
<feature type="region of interest" description="Disordered" evidence="1">
    <location>
        <begin position="173"/>
        <end position="200"/>
    </location>
</feature>
<dbReference type="OrthoDB" id="76567at2759"/>
<protein>
    <submittedName>
        <fullName evidence="2">Uncharacterized protein</fullName>
    </submittedName>
</protein>
<accession>A0A317X8I6</accession>
<evidence type="ECO:0000313" key="3">
    <source>
        <dbReference type="Proteomes" id="UP000246702"/>
    </source>
</evidence>
<comment type="caution">
    <text evidence="2">The sequence shown here is derived from an EMBL/GenBank/DDBJ whole genome shotgun (WGS) entry which is preliminary data.</text>
</comment>
<dbReference type="Proteomes" id="UP000246702">
    <property type="component" value="Unassembled WGS sequence"/>
</dbReference>
<dbReference type="RefSeq" id="XP_025471356.1">
    <property type="nucleotide sequence ID" value="XM_025616599.1"/>
</dbReference>
<dbReference type="AlphaFoldDB" id="A0A317X8I6"/>
<sequence>MENQESEDNILAECHDILLGVPGINFSRAGEFHDPNVTKVAPEAIPKAEPEGEPGMLLGLPVGYVTKDFINFETLQEDARAIQQALNTNKNQGNQWLLIRNLTDVAISRLASDESPIPDIGYCFEWDGSTGLLKIIHSSFLHEEIFTRLAGTIDHQLKYMNAPGGRFHKDTAYGTGQRGKSGDWVFTPPTRGLDDSGKSPSWPTLVFETGVSESYDKLVNNARWWFKASNNDVKIVLLILMGPDEVRFAKLRRKIDSDGSVHCERVVRVTESEIVGAPMVFPLVALYGVNRISVDGEERNVSLWKIEIGEEDFKGVVNVLSR</sequence>
<reference evidence="2 3" key="1">
    <citation type="submission" date="2016-12" db="EMBL/GenBank/DDBJ databases">
        <title>The genomes of Aspergillus section Nigri reveals drivers in fungal speciation.</title>
        <authorList>
            <consortium name="DOE Joint Genome Institute"/>
            <person name="Vesth T.C."/>
            <person name="Nybo J."/>
            <person name="Theobald S."/>
            <person name="Brandl J."/>
            <person name="Frisvad J.C."/>
            <person name="Nielsen K.F."/>
            <person name="Lyhne E.K."/>
            <person name="Kogle M.E."/>
            <person name="Kuo A."/>
            <person name="Riley R."/>
            <person name="Clum A."/>
            <person name="Nolan M."/>
            <person name="Lipzen A."/>
            <person name="Salamov A."/>
            <person name="Henrissat B."/>
            <person name="Wiebenga A."/>
            <person name="De Vries R.P."/>
            <person name="Grigoriev I.V."/>
            <person name="Mortensen U.H."/>
            <person name="Andersen M.R."/>
            <person name="Baker S.E."/>
        </authorList>
    </citation>
    <scope>NUCLEOTIDE SEQUENCE [LARGE SCALE GENOMIC DNA]</scope>
    <source>
        <strain evidence="2 3">CBS 115572</strain>
    </source>
</reference>
<proteinExistence type="predicted"/>
<dbReference type="GeneID" id="37118742"/>